<dbReference type="InterPro" id="IPR051335">
    <property type="entry name" value="Alanyl-tRNA_Editing_Enzymes"/>
</dbReference>
<dbReference type="GO" id="GO:0002161">
    <property type="term" value="F:aminoacyl-tRNA deacylase activity"/>
    <property type="evidence" value="ECO:0007669"/>
    <property type="project" value="UniProtKB-ARBA"/>
</dbReference>
<dbReference type="PANTHER" id="PTHR43462:SF1">
    <property type="entry name" value="ALANYL-TRNA EDITING PROTEIN AARSD1"/>
    <property type="match status" value="1"/>
</dbReference>
<dbReference type="SUPFAM" id="SSF55186">
    <property type="entry name" value="ThrRS/AlaRS common domain"/>
    <property type="match status" value="1"/>
</dbReference>
<dbReference type="Pfam" id="PF07973">
    <property type="entry name" value="tRNA_SAD"/>
    <property type="match status" value="1"/>
</dbReference>
<evidence type="ECO:0000313" key="6">
    <source>
        <dbReference type="EMBL" id="CAA9249784.1"/>
    </source>
</evidence>
<evidence type="ECO:0000256" key="3">
    <source>
        <dbReference type="ARBA" id="ARBA00022723"/>
    </source>
</evidence>
<dbReference type="EMBL" id="CADCTR010000575">
    <property type="protein sequence ID" value="CAA9249784.1"/>
    <property type="molecule type" value="Genomic_DNA"/>
</dbReference>
<sequence>MKTERLYYDDPYLRSFSATVKERMRRGDRWAVALDRSAFYPEGGGQPGDRGTLGGVQVVDTQVEDDVVWHMLDGPLEASEVEGEIDWRRRFDFMQQHHGQHLLSAAFEHLANARTVSSHLGEDVSTIDLAITELSAATIAEVEAWTNALIWDNHVIDARFVDPEALHSLALRKPPGAYDRIRIVSVDSIDHSACGGTHPRRTGEVGIVAVRRADRRADAMRLEFLCGNRVLADYRWKNALLTDLAGTLSVGARELPAAIE</sequence>
<accession>A0A6J4IEU6</accession>
<keyword evidence="3" id="KW-0479">Metal-binding</keyword>
<organism evidence="6">
    <name type="scientific">uncultured Chloroflexia bacterium</name>
    <dbReference type="NCBI Taxonomy" id="1672391"/>
    <lineage>
        <taxon>Bacteria</taxon>
        <taxon>Bacillati</taxon>
        <taxon>Chloroflexota</taxon>
        <taxon>Chloroflexia</taxon>
        <taxon>environmental samples</taxon>
    </lineage>
</organism>
<dbReference type="GO" id="GO:0005524">
    <property type="term" value="F:ATP binding"/>
    <property type="evidence" value="ECO:0007669"/>
    <property type="project" value="InterPro"/>
</dbReference>
<name>A0A6J4IEU6_9CHLR</name>
<dbReference type="GO" id="GO:0003676">
    <property type="term" value="F:nucleic acid binding"/>
    <property type="evidence" value="ECO:0007669"/>
    <property type="project" value="InterPro"/>
</dbReference>
<dbReference type="Gene3D" id="3.30.980.10">
    <property type="entry name" value="Threonyl-trna Synthetase, Chain A, domain 2"/>
    <property type="match status" value="1"/>
</dbReference>
<dbReference type="InterPro" id="IPR018163">
    <property type="entry name" value="Thr/Ala-tRNA-synth_IIc_edit"/>
</dbReference>
<evidence type="ECO:0000256" key="4">
    <source>
        <dbReference type="ARBA" id="ARBA00022833"/>
    </source>
</evidence>
<dbReference type="GO" id="GO:0005737">
    <property type="term" value="C:cytoplasm"/>
    <property type="evidence" value="ECO:0007669"/>
    <property type="project" value="UniProtKB-SubCell"/>
</dbReference>
<keyword evidence="6" id="KW-0436">Ligase</keyword>
<evidence type="ECO:0000256" key="2">
    <source>
        <dbReference type="ARBA" id="ARBA00004496"/>
    </source>
</evidence>
<keyword evidence="4" id="KW-0862">Zinc</keyword>
<gene>
    <name evidence="6" type="ORF">AVDCRST_MAG93-1694</name>
</gene>
<proteinExistence type="predicted"/>
<dbReference type="SUPFAM" id="SSF50447">
    <property type="entry name" value="Translation proteins"/>
    <property type="match status" value="1"/>
</dbReference>
<dbReference type="InterPro" id="IPR018164">
    <property type="entry name" value="Ala-tRNA-synth_IIc_N"/>
</dbReference>
<feature type="non-terminal residue" evidence="6">
    <location>
        <position position="260"/>
    </location>
</feature>
<dbReference type="Pfam" id="PF01411">
    <property type="entry name" value="tRNA-synt_2c"/>
    <property type="match status" value="1"/>
</dbReference>
<evidence type="ECO:0000256" key="1">
    <source>
        <dbReference type="ARBA" id="ARBA00001947"/>
    </source>
</evidence>
<dbReference type="PANTHER" id="PTHR43462">
    <property type="entry name" value="ALANYL-TRNA EDITING PROTEIN"/>
    <property type="match status" value="1"/>
</dbReference>
<comment type="cofactor">
    <cofactor evidence="1">
        <name>Zn(2+)</name>
        <dbReference type="ChEBI" id="CHEBI:29105"/>
    </cofactor>
</comment>
<protein>
    <submittedName>
        <fullName evidence="6">Alanyl-tRNA synthetase family protein</fullName>
    </submittedName>
</protein>
<dbReference type="InterPro" id="IPR009000">
    <property type="entry name" value="Transl_B-barrel_sf"/>
</dbReference>
<dbReference type="GO" id="GO:0046872">
    <property type="term" value="F:metal ion binding"/>
    <property type="evidence" value="ECO:0007669"/>
    <property type="project" value="UniProtKB-KW"/>
</dbReference>
<comment type="subcellular location">
    <subcellularLocation>
        <location evidence="2">Cytoplasm</location>
    </subcellularLocation>
</comment>
<reference evidence="6" key="1">
    <citation type="submission" date="2020-02" db="EMBL/GenBank/DDBJ databases">
        <authorList>
            <person name="Meier V. D."/>
        </authorList>
    </citation>
    <scope>NUCLEOTIDE SEQUENCE</scope>
    <source>
        <strain evidence="6">AVDCRST_MAG93</strain>
    </source>
</reference>
<keyword evidence="6" id="KW-0030">Aminoacyl-tRNA synthetase</keyword>
<dbReference type="PROSITE" id="PS50860">
    <property type="entry name" value="AA_TRNA_LIGASE_II_ALA"/>
    <property type="match status" value="1"/>
</dbReference>
<dbReference type="InterPro" id="IPR018165">
    <property type="entry name" value="Ala-tRNA-synth_IIc_core"/>
</dbReference>
<dbReference type="InterPro" id="IPR012947">
    <property type="entry name" value="tRNA_SAD"/>
</dbReference>
<evidence type="ECO:0000259" key="5">
    <source>
        <dbReference type="PROSITE" id="PS50860"/>
    </source>
</evidence>
<dbReference type="SMART" id="SM00863">
    <property type="entry name" value="tRNA_SAD"/>
    <property type="match status" value="1"/>
</dbReference>
<dbReference type="AlphaFoldDB" id="A0A6J4IEU6"/>
<feature type="domain" description="Alanyl-transfer RNA synthetases family profile" evidence="5">
    <location>
        <begin position="1"/>
        <end position="221"/>
    </location>
</feature>
<dbReference type="Gene3D" id="2.40.30.130">
    <property type="match status" value="1"/>
</dbReference>
<dbReference type="GO" id="GO:0006419">
    <property type="term" value="P:alanyl-tRNA aminoacylation"/>
    <property type="evidence" value="ECO:0007669"/>
    <property type="project" value="InterPro"/>
</dbReference>
<dbReference type="GO" id="GO:0004813">
    <property type="term" value="F:alanine-tRNA ligase activity"/>
    <property type="evidence" value="ECO:0007669"/>
    <property type="project" value="InterPro"/>
</dbReference>